<dbReference type="Pfam" id="PF14055">
    <property type="entry name" value="NVEALA"/>
    <property type="match status" value="1"/>
</dbReference>
<evidence type="ECO:0000313" key="2">
    <source>
        <dbReference type="EMBL" id="EOA54744.1"/>
    </source>
</evidence>
<proteinExistence type="predicted"/>
<dbReference type="STRING" id="1121098.HMPREF1534_02137"/>
<organism evidence="2 3">
    <name type="scientific">Phocaeicola massiliensis B84634 = Timone 84634 = DSM 17679 = JCM 13223</name>
    <dbReference type="NCBI Taxonomy" id="1121098"/>
    <lineage>
        <taxon>Bacteria</taxon>
        <taxon>Pseudomonadati</taxon>
        <taxon>Bacteroidota</taxon>
        <taxon>Bacteroidia</taxon>
        <taxon>Bacteroidales</taxon>
        <taxon>Bacteroidaceae</taxon>
        <taxon>Phocaeicola</taxon>
    </lineage>
</organism>
<feature type="signal peptide" evidence="1">
    <location>
        <begin position="1"/>
        <end position="24"/>
    </location>
</feature>
<comment type="caution">
    <text evidence="2">The sequence shown here is derived from an EMBL/GenBank/DDBJ whole genome shotgun (WGS) entry which is preliminary data.</text>
</comment>
<keyword evidence="3" id="KW-1185">Reference proteome</keyword>
<dbReference type="OrthoDB" id="1040719at2"/>
<evidence type="ECO:0008006" key="4">
    <source>
        <dbReference type="Google" id="ProtNLM"/>
    </source>
</evidence>
<gene>
    <name evidence="2" type="ORF">HMPREF1534_02137</name>
</gene>
<evidence type="ECO:0000256" key="1">
    <source>
        <dbReference type="SAM" id="SignalP"/>
    </source>
</evidence>
<feature type="chain" id="PRO_5004679301" description="NVEALA protein" evidence="1">
    <location>
        <begin position="25"/>
        <end position="74"/>
    </location>
</feature>
<dbReference type="HOGENOM" id="CLU_173809_2_0_10"/>
<dbReference type="AlphaFoldDB" id="U6RDN3"/>
<dbReference type="RefSeq" id="WP_005940723.1">
    <property type="nucleotide sequence ID" value="NZ_KB905472.1"/>
</dbReference>
<reference evidence="2 3" key="1">
    <citation type="submission" date="2013-04" db="EMBL/GenBank/DDBJ databases">
        <title>The Genome Sequence of Bacteroides massiliensis DSM 17679.</title>
        <authorList>
            <consortium name="The Broad Institute Genomics Platform"/>
            <person name="Earl A."/>
            <person name="Ward D."/>
            <person name="Feldgarden M."/>
            <person name="Gevers D."/>
            <person name="Martens E."/>
            <person name="Fenner L."/>
            <person name="Roux V."/>
            <person name="Mallet M.N."/>
            <person name="Raoult D."/>
            <person name="Walker B."/>
            <person name="Young S."/>
            <person name="Zeng Q."/>
            <person name="Gargeya S."/>
            <person name="Fitzgerald M."/>
            <person name="Haas B."/>
            <person name="Abouelleil A."/>
            <person name="Allen A.W."/>
            <person name="Alvarado L."/>
            <person name="Arachchi H.M."/>
            <person name="Berlin A.M."/>
            <person name="Chapman S.B."/>
            <person name="Gainer-Dewar J."/>
            <person name="Goldberg J."/>
            <person name="Griggs A."/>
            <person name="Gujja S."/>
            <person name="Hansen M."/>
            <person name="Howarth C."/>
            <person name="Imamovic A."/>
            <person name="Ireland A."/>
            <person name="Larimer J."/>
            <person name="McCowan C."/>
            <person name="Murphy C."/>
            <person name="Pearson M."/>
            <person name="Poon T.W."/>
            <person name="Priest M."/>
            <person name="Roberts A."/>
            <person name="Saif S."/>
            <person name="Shea T."/>
            <person name="Sisk P."/>
            <person name="Sykes S."/>
            <person name="Wortman J."/>
            <person name="Nusbaum C."/>
            <person name="Birren B."/>
        </authorList>
    </citation>
    <scope>NUCLEOTIDE SEQUENCE [LARGE SCALE GENOMIC DNA]</scope>
    <source>
        <strain evidence="3">B84634 / Timone 84634 / DSM 17679 / JCM 13223</strain>
    </source>
</reference>
<dbReference type="EMBL" id="AQHY01000025">
    <property type="protein sequence ID" value="EOA54744.1"/>
    <property type="molecule type" value="Genomic_DNA"/>
</dbReference>
<dbReference type="InterPro" id="IPR025905">
    <property type="entry name" value="NVEALA"/>
</dbReference>
<keyword evidence="1" id="KW-0732">Signal</keyword>
<dbReference type="PATRIC" id="fig|1121098.3.peg.2172"/>
<sequence length="74" mass="8075">MKKKMIFSFIVVATVMSFIGSSYSNNNTNDLLLDNIEALANGEQENGIKCIGEGTVDCPIGIKVEAVIRFYGLE</sequence>
<dbReference type="GeneID" id="60061916"/>
<accession>U6RDN3</accession>
<protein>
    <recommendedName>
        <fullName evidence="4">NVEALA protein</fullName>
    </recommendedName>
</protein>
<dbReference type="Proteomes" id="UP000017831">
    <property type="component" value="Unassembled WGS sequence"/>
</dbReference>
<evidence type="ECO:0000313" key="3">
    <source>
        <dbReference type="Proteomes" id="UP000017831"/>
    </source>
</evidence>
<name>U6RDN3_9BACT</name>